<dbReference type="PANTHER" id="PTHR16305:SF35">
    <property type="entry name" value="TRANSCRIPTIONAL ACTIVATOR DOMAIN"/>
    <property type="match status" value="1"/>
</dbReference>
<evidence type="ECO:0000256" key="2">
    <source>
        <dbReference type="ARBA" id="ARBA00022840"/>
    </source>
</evidence>
<dbReference type="EMBL" id="SLXQ01000018">
    <property type="protein sequence ID" value="TCP45022.1"/>
    <property type="molecule type" value="Genomic_DNA"/>
</dbReference>
<proteinExistence type="predicted"/>
<dbReference type="Pfam" id="PF00196">
    <property type="entry name" value="GerE"/>
    <property type="match status" value="1"/>
</dbReference>
<dbReference type="InterPro" id="IPR000792">
    <property type="entry name" value="Tscrpt_reg_LuxR_C"/>
</dbReference>
<dbReference type="GO" id="GO:0004016">
    <property type="term" value="F:adenylate cyclase activity"/>
    <property type="evidence" value="ECO:0007669"/>
    <property type="project" value="TreeGrafter"/>
</dbReference>
<accession>A0A4R2Q862</accession>
<dbReference type="GO" id="GO:0003677">
    <property type="term" value="F:DNA binding"/>
    <property type="evidence" value="ECO:0007669"/>
    <property type="project" value="InterPro"/>
</dbReference>
<dbReference type="PROSITE" id="PS50043">
    <property type="entry name" value="HTH_LUXR_2"/>
    <property type="match status" value="1"/>
</dbReference>
<reference evidence="4 5" key="1">
    <citation type="submission" date="2019-03" db="EMBL/GenBank/DDBJ databases">
        <title>Genomic Encyclopedia of Type Strains, Phase IV (KMG-IV): sequencing the most valuable type-strain genomes for metagenomic binning, comparative biology and taxonomic classification.</title>
        <authorList>
            <person name="Goeker M."/>
        </authorList>
    </citation>
    <scope>NUCLEOTIDE SEQUENCE [LARGE SCALE GENOMIC DNA]</scope>
    <source>
        <strain evidence="4 5">DSM 45765</strain>
    </source>
</reference>
<sequence>MAPVEREEQLAEFRELLADGMAGRGRIMLVSGGIGSGKTELLTRCTELAQQQGARVLSATGGWAEQSLDMALVEQLFHSTDLPAALADRARGSAYGEQAGGGHELTIQQADAKLIQETCAVLLALARERPLVVLIDDLQFADPASLQTLLYLHRRLRSVRMVLVFAEVLPARPGHAVLHDELNRQPGFRHIRLASLTKAGVGELLAARLGRTVAHRLTEPCYALSGGNPMLAHAIADDHGNARVGQDADLVVGSGYGLAVLRCLRRDDGRTLLLARAIAVLDELASPVRLARLLDTDHAEVTGLIAAMTTTGLLADGRLRHHAAVDAVLSTLDPDGLTALRGRAARLLHEEGIGAAAVARYLTGAVTAPEPWAIPVLRAAADEALSRHDGRHAVQCLELAGAGQLDARESAAVTAQLVTAQRLVDPAAAARHLRALHRAFESGLLSPTESDVLLRALVWQGRMDEAAKVFSALPDGPRPAIRDWLFYAAPQLLSDRPGGRAGVLESVATSEQPAVTAIDSAEQVLQSCRIGATPLEDVLTAVHALKHADRGDRASYWCAELRAEAAAAGATVWQAVLSDAAASVALRRGDLSEARQLAHAALDLMPRGGWGEGVLGSPLAHVLTATTRLGNLDEAAELVRDGPSPAVLRTALGVRFQLARGELRLVTGQLRAALGDFLAVGEQASTWAVDLPVLLPWRQAAAQVYVRLRRGSQATELIAAQLRLPGGARTRGVALRVLASVRTKQEKLPLLLEAVDLLRERGDWFELALAFTELSRTYRILGRSDQANMAARRAEQLASACEARIVHCGSSMDGAKPIESSEEPAMAEAASLSAAERRVANLAALGHTNREISRMLHVTVSTVEQHLTRTYRKLNISKRAELPMLGAVSGQVSTSELA</sequence>
<dbReference type="SMART" id="SM00382">
    <property type="entry name" value="AAA"/>
    <property type="match status" value="1"/>
</dbReference>
<dbReference type="InterPro" id="IPR003593">
    <property type="entry name" value="AAA+_ATPase"/>
</dbReference>
<evidence type="ECO:0000313" key="4">
    <source>
        <dbReference type="EMBL" id="TCP45022.1"/>
    </source>
</evidence>
<dbReference type="SUPFAM" id="SSF52540">
    <property type="entry name" value="P-loop containing nucleoside triphosphate hydrolases"/>
    <property type="match status" value="1"/>
</dbReference>
<dbReference type="Pfam" id="PF13191">
    <property type="entry name" value="AAA_16"/>
    <property type="match status" value="1"/>
</dbReference>
<dbReference type="Gene3D" id="1.10.10.10">
    <property type="entry name" value="Winged helix-like DNA-binding domain superfamily/Winged helix DNA-binding domain"/>
    <property type="match status" value="1"/>
</dbReference>
<dbReference type="RefSeq" id="WP_132880305.1">
    <property type="nucleotide sequence ID" value="NZ_SLXQ01000018.1"/>
</dbReference>
<evidence type="ECO:0000313" key="5">
    <source>
        <dbReference type="Proteomes" id="UP000294911"/>
    </source>
</evidence>
<dbReference type="PRINTS" id="PR00038">
    <property type="entry name" value="HTHLUXR"/>
</dbReference>
<dbReference type="SMART" id="SM00421">
    <property type="entry name" value="HTH_LUXR"/>
    <property type="match status" value="1"/>
</dbReference>
<dbReference type="Gene3D" id="3.40.50.300">
    <property type="entry name" value="P-loop containing nucleotide triphosphate hydrolases"/>
    <property type="match status" value="1"/>
</dbReference>
<dbReference type="OrthoDB" id="134933at2"/>
<dbReference type="PANTHER" id="PTHR16305">
    <property type="entry name" value="TESTICULAR SOLUBLE ADENYLYL CYCLASE"/>
    <property type="match status" value="1"/>
</dbReference>
<dbReference type="AlphaFoldDB" id="A0A4R2Q862"/>
<organism evidence="4 5">
    <name type="scientific">Tamaricihabitans halophyticus</name>
    <dbReference type="NCBI Taxonomy" id="1262583"/>
    <lineage>
        <taxon>Bacteria</taxon>
        <taxon>Bacillati</taxon>
        <taxon>Actinomycetota</taxon>
        <taxon>Actinomycetes</taxon>
        <taxon>Pseudonocardiales</taxon>
        <taxon>Pseudonocardiaceae</taxon>
        <taxon>Tamaricihabitans</taxon>
    </lineage>
</organism>
<keyword evidence="1" id="KW-0547">Nucleotide-binding</keyword>
<dbReference type="InterPro" id="IPR041664">
    <property type="entry name" value="AAA_16"/>
</dbReference>
<evidence type="ECO:0000259" key="3">
    <source>
        <dbReference type="PROSITE" id="PS50043"/>
    </source>
</evidence>
<name>A0A4R2Q862_9PSEU</name>
<dbReference type="InterPro" id="IPR016032">
    <property type="entry name" value="Sig_transdc_resp-reg_C-effctor"/>
</dbReference>
<dbReference type="GO" id="GO:0005737">
    <property type="term" value="C:cytoplasm"/>
    <property type="evidence" value="ECO:0007669"/>
    <property type="project" value="TreeGrafter"/>
</dbReference>
<protein>
    <submittedName>
        <fullName evidence="4">Regulatory LuxR family protein</fullName>
    </submittedName>
</protein>
<dbReference type="GO" id="GO:0006355">
    <property type="term" value="P:regulation of DNA-templated transcription"/>
    <property type="evidence" value="ECO:0007669"/>
    <property type="project" value="InterPro"/>
</dbReference>
<keyword evidence="2" id="KW-0067">ATP-binding</keyword>
<feature type="domain" description="HTH luxR-type" evidence="3">
    <location>
        <begin position="825"/>
        <end position="890"/>
    </location>
</feature>
<keyword evidence="5" id="KW-1185">Reference proteome</keyword>
<dbReference type="GO" id="GO:0005524">
    <property type="term" value="F:ATP binding"/>
    <property type="evidence" value="ECO:0007669"/>
    <property type="project" value="UniProtKB-KW"/>
</dbReference>
<dbReference type="InterPro" id="IPR036388">
    <property type="entry name" value="WH-like_DNA-bd_sf"/>
</dbReference>
<dbReference type="PROSITE" id="PS00622">
    <property type="entry name" value="HTH_LUXR_1"/>
    <property type="match status" value="1"/>
</dbReference>
<dbReference type="Proteomes" id="UP000294911">
    <property type="component" value="Unassembled WGS sequence"/>
</dbReference>
<gene>
    <name evidence="4" type="ORF">EV191_1182</name>
</gene>
<comment type="caution">
    <text evidence="4">The sequence shown here is derived from an EMBL/GenBank/DDBJ whole genome shotgun (WGS) entry which is preliminary data.</text>
</comment>
<dbReference type="SUPFAM" id="SSF46894">
    <property type="entry name" value="C-terminal effector domain of the bipartite response regulators"/>
    <property type="match status" value="1"/>
</dbReference>
<dbReference type="InterPro" id="IPR027417">
    <property type="entry name" value="P-loop_NTPase"/>
</dbReference>
<evidence type="ECO:0000256" key="1">
    <source>
        <dbReference type="ARBA" id="ARBA00022741"/>
    </source>
</evidence>